<dbReference type="GO" id="GO:0005634">
    <property type="term" value="C:nucleus"/>
    <property type="evidence" value="ECO:0007669"/>
    <property type="project" value="UniProtKB-SubCell"/>
</dbReference>
<feature type="region of interest" description="Disordered" evidence="3">
    <location>
        <begin position="864"/>
        <end position="912"/>
    </location>
</feature>
<feature type="domain" description="SUZ-C" evidence="4">
    <location>
        <begin position="1057"/>
        <end position="1103"/>
    </location>
</feature>
<evidence type="ECO:0000256" key="1">
    <source>
        <dbReference type="ARBA" id="ARBA00010080"/>
    </source>
</evidence>
<keyword evidence="2" id="KW-0805">Transcription regulation</keyword>
<dbReference type="Gene3D" id="1.25.40.10">
    <property type="entry name" value="Tetratricopeptide repeat domain"/>
    <property type="match status" value="2"/>
</dbReference>
<evidence type="ECO:0000313" key="5">
    <source>
        <dbReference type="EMBL" id="EFN83395.1"/>
    </source>
</evidence>
<feature type="region of interest" description="Disordered" evidence="3">
    <location>
        <begin position="743"/>
        <end position="828"/>
    </location>
</feature>
<proteinExistence type="inferred from homology"/>
<dbReference type="SUPFAM" id="SSF48452">
    <property type="entry name" value="TPR-like"/>
    <property type="match status" value="1"/>
</dbReference>
<keyword evidence="2" id="KW-0804">Transcription</keyword>
<keyword evidence="6" id="KW-1185">Reference proteome</keyword>
<comment type="subcellular location">
    <subcellularLocation>
        <location evidence="2">Cytoplasm</location>
    </subcellularLocation>
    <subcellularLocation>
        <location evidence="2">Nucleus</location>
    </subcellularLocation>
</comment>
<keyword evidence="2" id="KW-0810">Translation regulation</keyword>
<dbReference type="AlphaFoldDB" id="E2BLR1"/>
<comment type="similarity">
    <text evidence="1 2">Belongs to the CNOT10 family.</text>
</comment>
<dbReference type="OrthoDB" id="25157at2759"/>
<keyword evidence="2" id="KW-0963">Cytoplasm</keyword>
<dbReference type="Proteomes" id="UP000008237">
    <property type="component" value="Unassembled WGS sequence"/>
</dbReference>
<protein>
    <recommendedName>
        <fullName evidence="2">CCR4-NOT transcription complex subunit 10</fullName>
    </recommendedName>
</protein>
<dbReference type="FunCoup" id="E2BLR1">
    <property type="interactions" value="751"/>
</dbReference>
<reference evidence="5 6" key="1">
    <citation type="journal article" date="2010" name="Science">
        <title>Genomic comparison of the ants Camponotus floridanus and Harpegnathos saltator.</title>
        <authorList>
            <person name="Bonasio R."/>
            <person name="Zhang G."/>
            <person name="Ye C."/>
            <person name="Mutti N.S."/>
            <person name="Fang X."/>
            <person name="Qin N."/>
            <person name="Donahue G."/>
            <person name="Yang P."/>
            <person name="Li Q."/>
            <person name="Li C."/>
            <person name="Zhang P."/>
            <person name="Huang Z."/>
            <person name="Berger S.L."/>
            <person name="Reinberg D."/>
            <person name="Wang J."/>
            <person name="Liebig J."/>
        </authorList>
    </citation>
    <scope>NUCLEOTIDE SEQUENCE [LARGE SCALE GENOMIC DNA]</scope>
    <source>
        <strain evidence="5 6">R22 G/1</strain>
    </source>
</reference>
<gene>
    <name evidence="5" type="ORF">EAI_02209</name>
</gene>
<dbReference type="PANTHER" id="PTHR12979">
    <property type="entry name" value="CCR4-NOT TRANSCRIPTION COMPLEX SUBUNIT 10"/>
    <property type="match status" value="1"/>
</dbReference>
<dbReference type="GO" id="GO:0006402">
    <property type="term" value="P:mRNA catabolic process"/>
    <property type="evidence" value="ECO:0007669"/>
    <property type="project" value="TreeGrafter"/>
</dbReference>
<dbReference type="STRING" id="610380.E2BLR1"/>
<evidence type="ECO:0000256" key="3">
    <source>
        <dbReference type="SAM" id="MobiDB-lite"/>
    </source>
</evidence>
<dbReference type="InterPro" id="IPR011990">
    <property type="entry name" value="TPR-like_helical_dom_sf"/>
</dbReference>
<name>E2BLR1_HARSA</name>
<sequence length="1114" mass="123831">MSETTETQIRDNTVSVITEQERTLAQNALSDFQKGSYISCLSHLNRLESLRPTDLKVTHNKVVVEYYKSDLKKTELMRKSLNAICGQISTTDSSEAIDDVEKCVMRYNQAVLLYHTRQYNAAIQIMNRLFAFIEPMEETLAHKVCLLLIELYIVMEQPDTAISILNYVESQFVSTDNSKISSVDKDGMMKSVKDQKEQKKGVSDTATDAFKIKLLKYKARIYLLTHQLKLCKKEWKTLVSLGTPVVNTSTIFLKANLEYLRGNHKKAMKLLNSATTENLDFKSCGESLAVLYYNNMACLHFAMNKPNLACFYLRKALHENKCAVESVQVKDTDASSSQPLYTLGSNKHYELMYSLGVSLLHAGQASKAFDCFTEAAQRFHNNPKLWLRMAECCIYCHKHSNEVDFKILRRREDLVQKIIGSGVYKKIILATSLSEKVNYHSEGLSYAIPQPTLEFGSLCLKNALFLLPNNNEPNIPATTTTNSQTVSLSLTPGHNLGIQHNTTPMSQATAIESFNLRISVLAASAYVSLCLGDYTLALEHAKALLSFNKLPGAYRMLGNLYAAESLIFIDKISEALEYLKPENLQDLNTFTTMPEVPEKDKEKAEEVVMKPIKTWYPTTISTGIAVLRYNLAVAYAIRGELDKAGETLKQVWVSKPQDCDVPIQVIMLALYIELQLVDRSGRTAADKPATHERVEGWNGAIPAGSVGAHRLTPRLLIFPTSVCVPTSTGLVMPYPGMELEVQQESKDEIGSLPFSPPPMKKSETRDSISSVDSDVSLSFDRRGSKGEEADLSDYDSEIRPTKEETSGDQDSGADSKVRQAISKRPELASSDECAMVEFTDSNSARIAMQMTTLGDAKVFELHQAADKKRKHQPTKKSVLNRVTREDTQERGHNYNSSSCPSGSEPEDGRMRHKKSIPGYPMYHIHAGYPFQAGPPSPDAWLSRKLSSCSVSSSDNGFMFRRLSSCSGSGSGSDTGRRYSTCSSGSEAPFFHPGYPSNFYHHENRRYSCCSSTGSPMECGGGCYVTSRRGSADYGPFLRRMSTCSRDSGYDMNIRRLSLCSSGSEQNGFCQSRSNSGIAMTHLPENVTRMPSGPDGTRGFFGRSARMPVPIEPTC</sequence>
<dbReference type="InterPro" id="IPR019734">
    <property type="entry name" value="TPR_rpt"/>
</dbReference>
<dbReference type="InParanoid" id="E2BLR1"/>
<feature type="compositionally biased region" description="Basic and acidic residues" evidence="3">
    <location>
        <begin position="882"/>
        <end position="892"/>
    </location>
</feature>
<feature type="compositionally biased region" description="Basic and acidic residues" evidence="3">
    <location>
        <begin position="779"/>
        <end position="788"/>
    </location>
</feature>
<evidence type="ECO:0000256" key="2">
    <source>
        <dbReference type="RuleBase" id="RU367083"/>
    </source>
</evidence>
<keyword evidence="2" id="KW-0539">Nucleus</keyword>
<accession>E2BLR1</accession>
<evidence type="ECO:0000259" key="4">
    <source>
        <dbReference type="PROSITE" id="PS51938"/>
    </source>
</evidence>
<dbReference type="PANTHER" id="PTHR12979:SF5">
    <property type="entry name" value="CCR4-NOT TRANSCRIPTION COMPLEX SUBUNIT 10"/>
    <property type="match status" value="1"/>
</dbReference>
<dbReference type="GO" id="GO:0005737">
    <property type="term" value="C:cytoplasm"/>
    <property type="evidence" value="ECO:0007669"/>
    <property type="project" value="UniProtKB-SubCell"/>
</dbReference>
<comment type="function">
    <text evidence="2">Component of the CCR4-NOT complex which is one of the major cellular mRNA deadenylases and is linked to various cellular processes including bulk mRNA degradation, miRNA-mediated repression, translational repression during translational initiation and general transcription regulation.</text>
</comment>
<organism evidence="6">
    <name type="scientific">Harpegnathos saltator</name>
    <name type="common">Jerdon's jumping ant</name>
    <dbReference type="NCBI Taxonomy" id="610380"/>
    <lineage>
        <taxon>Eukaryota</taxon>
        <taxon>Metazoa</taxon>
        <taxon>Ecdysozoa</taxon>
        <taxon>Arthropoda</taxon>
        <taxon>Hexapoda</taxon>
        <taxon>Insecta</taxon>
        <taxon>Pterygota</taxon>
        <taxon>Neoptera</taxon>
        <taxon>Endopterygota</taxon>
        <taxon>Hymenoptera</taxon>
        <taxon>Apocrita</taxon>
        <taxon>Aculeata</taxon>
        <taxon>Formicoidea</taxon>
        <taxon>Formicidae</taxon>
        <taxon>Ponerinae</taxon>
        <taxon>Ponerini</taxon>
        <taxon>Harpegnathos</taxon>
    </lineage>
</organism>
<dbReference type="GO" id="GO:0030014">
    <property type="term" value="C:CCR4-NOT complex"/>
    <property type="evidence" value="ECO:0007669"/>
    <property type="project" value="UniProtKB-UniRule"/>
</dbReference>
<dbReference type="SMART" id="SM00028">
    <property type="entry name" value="TPR"/>
    <property type="match status" value="4"/>
</dbReference>
<dbReference type="InterPro" id="IPR024642">
    <property type="entry name" value="SUZ-C"/>
</dbReference>
<evidence type="ECO:0000313" key="6">
    <source>
        <dbReference type="Proteomes" id="UP000008237"/>
    </source>
</evidence>
<dbReference type="GO" id="GO:0031047">
    <property type="term" value="P:regulatory ncRNA-mediated gene silencing"/>
    <property type="evidence" value="ECO:0007669"/>
    <property type="project" value="UniProtKB-UniRule"/>
</dbReference>
<dbReference type="InterPro" id="IPR039740">
    <property type="entry name" value="CNOT10"/>
</dbReference>
<dbReference type="GO" id="GO:0017148">
    <property type="term" value="P:negative regulation of translation"/>
    <property type="evidence" value="ECO:0007669"/>
    <property type="project" value="TreeGrafter"/>
</dbReference>
<keyword evidence="2" id="KW-0943">RNA-mediated gene silencing</keyword>
<dbReference type="PROSITE" id="PS51938">
    <property type="entry name" value="SUZ_C"/>
    <property type="match status" value="1"/>
</dbReference>
<dbReference type="EMBL" id="GL449036">
    <property type="protein sequence ID" value="EFN83395.1"/>
    <property type="molecule type" value="Genomic_DNA"/>
</dbReference>
<feature type="compositionally biased region" description="Basic and acidic residues" evidence="3">
    <location>
        <begin position="796"/>
        <end position="805"/>
    </location>
</feature>
<feature type="compositionally biased region" description="Low complexity" evidence="3">
    <location>
        <begin position="767"/>
        <end position="778"/>
    </location>
</feature>